<dbReference type="OMA" id="TYVELRV"/>
<keyword evidence="3" id="KW-0687">Ribonucleoprotein</keyword>
<dbReference type="PANTHER" id="PTHR15680:SF9">
    <property type="entry name" value="LARGE RIBOSOMAL SUBUNIT PROTEIN BL19M"/>
    <property type="match status" value="1"/>
</dbReference>
<evidence type="ECO:0000313" key="5">
    <source>
        <dbReference type="EMBL" id="ONH68361.1"/>
    </source>
</evidence>
<dbReference type="STRING" id="36022.A0A061AS43"/>
<dbReference type="VEuPathDB" id="FungiDB:BON22_2255"/>
<reference evidence="6" key="2">
    <citation type="journal article" date="2017" name="Genome Announc.">
        <title>Genome sequences of Cyberlindnera fabianii 65, Pichia kudriavzevii 129, and Saccharomyces cerevisiae 131 isolated from fermented masau fruits in Zimbabwe.</title>
        <authorList>
            <person name="van Rijswijck I.M.H."/>
            <person name="Derks M.F.L."/>
            <person name="Abee T."/>
            <person name="de Ridder D."/>
            <person name="Smid E.J."/>
        </authorList>
    </citation>
    <scope>NUCLEOTIDE SEQUENCE [LARGE SCALE GENOMIC DNA]</scope>
    <source>
        <strain evidence="6">65</strain>
    </source>
</reference>
<organism evidence="4">
    <name type="scientific">Cyberlindnera fabianii</name>
    <name type="common">Yeast</name>
    <name type="synonym">Hansenula fabianii</name>
    <dbReference type="NCBI Taxonomy" id="36022"/>
    <lineage>
        <taxon>Eukaryota</taxon>
        <taxon>Fungi</taxon>
        <taxon>Dikarya</taxon>
        <taxon>Ascomycota</taxon>
        <taxon>Saccharomycotina</taxon>
        <taxon>Saccharomycetes</taxon>
        <taxon>Phaffomycetales</taxon>
        <taxon>Phaffomycetaceae</taxon>
        <taxon>Cyberlindnera</taxon>
    </lineage>
</organism>
<dbReference type="InterPro" id="IPR038657">
    <property type="entry name" value="Ribosomal_bL19_sf"/>
</dbReference>
<dbReference type="AlphaFoldDB" id="A0A061AS43"/>
<dbReference type="GO" id="GO:0006412">
    <property type="term" value="P:translation"/>
    <property type="evidence" value="ECO:0007669"/>
    <property type="project" value="InterPro"/>
</dbReference>
<dbReference type="GO" id="GO:0003735">
    <property type="term" value="F:structural constituent of ribosome"/>
    <property type="evidence" value="ECO:0007669"/>
    <property type="project" value="InterPro"/>
</dbReference>
<evidence type="ECO:0000256" key="1">
    <source>
        <dbReference type="ARBA" id="ARBA00005781"/>
    </source>
</evidence>
<reference evidence="5" key="3">
    <citation type="submission" date="2017-01" db="EMBL/GenBank/DDBJ databases">
        <authorList>
            <person name="Mah S.A."/>
            <person name="Swanson W.J."/>
            <person name="Moy G.W."/>
            <person name="Vacquier V.D."/>
        </authorList>
    </citation>
    <scope>NUCLEOTIDE SEQUENCE [LARGE SCALE GENOMIC DNA]</scope>
    <source>
        <strain evidence="5">65</strain>
    </source>
</reference>
<dbReference type="OrthoDB" id="432645at2759"/>
<keyword evidence="2" id="KW-0689">Ribosomal protein</keyword>
<evidence type="ECO:0000313" key="6">
    <source>
        <dbReference type="Proteomes" id="UP000189513"/>
    </source>
</evidence>
<evidence type="ECO:0000313" key="4">
    <source>
        <dbReference type="EMBL" id="CDR40396.1"/>
    </source>
</evidence>
<dbReference type="Gene3D" id="2.30.30.790">
    <property type="match status" value="1"/>
</dbReference>
<dbReference type="InterPro" id="IPR008991">
    <property type="entry name" value="Translation_prot_SH3-like_sf"/>
</dbReference>
<name>A0A061AS43_CYBFA</name>
<dbReference type="EMBL" id="LK052890">
    <property type="protein sequence ID" value="CDR40396.1"/>
    <property type="molecule type" value="Genomic_DNA"/>
</dbReference>
<protein>
    <submittedName>
        <fullName evidence="4">CYFA0S05e00320g1_1</fullName>
    </submittedName>
</protein>
<gene>
    <name evidence="5" type="ORF">BON22_2255</name>
    <name evidence="4" type="ORF">CYFA0S_05e00320g</name>
</gene>
<dbReference type="EMBL" id="MPUK01000003">
    <property type="protein sequence ID" value="ONH68361.1"/>
    <property type="molecule type" value="Genomic_DNA"/>
</dbReference>
<keyword evidence="6" id="KW-1185">Reference proteome</keyword>
<comment type="similarity">
    <text evidence="1">Belongs to the bacterial ribosomal protein bL19 family.</text>
</comment>
<reference evidence="4" key="1">
    <citation type="journal article" date="2014" name="Genome Announc.">
        <title>Genome sequence of the yeast Cyberlindnera fabianii (Hansenula fabianii).</title>
        <authorList>
            <person name="Freel K.C."/>
            <person name="Sarilar V."/>
            <person name="Neuveglise C."/>
            <person name="Devillers H."/>
            <person name="Friedrich A."/>
            <person name="Schacherer J."/>
        </authorList>
    </citation>
    <scope>NUCLEOTIDE SEQUENCE</scope>
    <source>
        <strain evidence="4">YJS4271</strain>
    </source>
</reference>
<dbReference type="GO" id="GO:0005762">
    <property type="term" value="C:mitochondrial large ribosomal subunit"/>
    <property type="evidence" value="ECO:0007669"/>
    <property type="project" value="TreeGrafter"/>
</dbReference>
<dbReference type="SUPFAM" id="SSF50104">
    <property type="entry name" value="Translation proteins SH3-like domain"/>
    <property type="match status" value="1"/>
</dbReference>
<dbReference type="InterPro" id="IPR001857">
    <property type="entry name" value="Ribosomal_bL19"/>
</dbReference>
<evidence type="ECO:0000256" key="3">
    <source>
        <dbReference type="ARBA" id="ARBA00023274"/>
    </source>
</evidence>
<dbReference type="PANTHER" id="PTHR15680">
    <property type="entry name" value="RIBOSOMAL PROTEIN L19"/>
    <property type="match status" value="1"/>
</dbReference>
<accession>A0A061AS43</accession>
<dbReference type="Proteomes" id="UP000189513">
    <property type="component" value="Unassembled WGS sequence"/>
</dbReference>
<sequence length="171" mass="19889">MFRPHLFKRAFALRPLQQSANYIVPSKQSRTINVFEPLRAQSKTSVLDHFKSTQKKRLDPTSWRENLISPSSPDRIRTGDVLRVMYTSRSIPPFVGQVIAVSKKGLDASITLRNNISKIGVEVKVKVYSPLIQRVDVVRRPHQYKKRNRQYYIRETRLDVGDLEASLRRRS</sequence>
<dbReference type="Pfam" id="PF01245">
    <property type="entry name" value="Ribosomal_L19"/>
    <property type="match status" value="1"/>
</dbReference>
<evidence type="ECO:0000256" key="2">
    <source>
        <dbReference type="ARBA" id="ARBA00022980"/>
    </source>
</evidence>
<proteinExistence type="inferred from homology"/>